<dbReference type="InParanoid" id="A0A7M7IRB0"/>
<keyword evidence="1" id="KW-0175">Coiled coil</keyword>
<evidence type="ECO:0000313" key="4">
    <source>
        <dbReference type="Proteomes" id="UP000002358"/>
    </source>
</evidence>
<feature type="signal peptide" evidence="2">
    <location>
        <begin position="1"/>
        <end position="18"/>
    </location>
</feature>
<evidence type="ECO:0000256" key="1">
    <source>
        <dbReference type="SAM" id="Coils"/>
    </source>
</evidence>
<dbReference type="KEGG" id="nvi:107980733"/>
<dbReference type="EnsemblMetazoa" id="XM_016982934">
    <property type="protein sequence ID" value="XP_016838423"/>
    <property type="gene ID" value="LOC107980733"/>
</dbReference>
<accession>A0A7M7IRB0</accession>
<organism evidence="3 4">
    <name type="scientific">Nasonia vitripennis</name>
    <name type="common">Parasitic wasp</name>
    <dbReference type="NCBI Taxonomy" id="7425"/>
    <lineage>
        <taxon>Eukaryota</taxon>
        <taxon>Metazoa</taxon>
        <taxon>Ecdysozoa</taxon>
        <taxon>Arthropoda</taxon>
        <taxon>Hexapoda</taxon>
        <taxon>Insecta</taxon>
        <taxon>Pterygota</taxon>
        <taxon>Neoptera</taxon>
        <taxon>Endopterygota</taxon>
        <taxon>Hymenoptera</taxon>
        <taxon>Apocrita</taxon>
        <taxon>Proctotrupomorpha</taxon>
        <taxon>Chalcidoidea</taxon>
        <taxon>Pteromalidae</taxon>
        <taxon>Pteromalinae</taxon>
        <taxon>Nasonia</taxon>
    </lineage>
</organism>
<name>A0A7M7IRB0_NASVI</name>
<protein>
    <submittedName>
        <fullName evidence="3">Uncharacterized protein</fullName>
    </submittedName>
</protein>
<feature type="chain" id="PRO_5029694209" evidence="2">
    <location>
        <begin position="19"/>
        <end position="185"/>
    </location>
</feature>
<gene>
    <name evidence="3" type="primary">107980733</name>
</gene>
<feature type="coiled-coil region" evidence="1">
    <location>
        <begin position="140"/>
        <end position="182"/>
    </location>
</feature>
<proteinExistence type="predicted"/>
<dbReference type="AlphaFoldDB" id="A0A7M7IRB0"/>
<evidence type="ECO:0000256" key="2">
    <source>
        <dbReference type="SAM" id="SignalP"/>
    </source>
</evidence>
<dbReference type="SMR" id="A0A7M7IRB0"/>
<reference evidence="3" key="1">
    <citation type="submission" date="2021-01" db="UniProtKB">
        <authorList>
            <consortium name="EnsemblMetazoa"/>
        </authorList>
    </citation>
    <scope>IDENTIFICATION</scope>
</reference>
<keyword evidence="2" id="KW-0732">Signal</keyword>
<sequence length="185" mass="20906">MFTKSLVLVLLGCTLILASPVQQSGESRAKRSFIGTIADWLQKIDDTIDNVTDRVKQPVKKVYDAILKQGEGVVGYGKDTINEVLEKYYELKSKSEASINKAKNTFLTKVIDELQKVIDFLSESDSEDLEKLKEKTQDIAQSGKDALEKLKHQLQEAIEAEKLKLEQNLGKWEEEAKEAVNARKY</sequence>
<dbReference type="Proteomes" id="UP000002358">
    <property type="component" value="Chromosome 2"/>
</dbReference>
<keyword evidence="4" id="KW-1185">Reference proteome</keyword>
<evidence type="ECO:0000313" key="3">
    <source>
        <dbReference type="EnsemblMetazoa" id="XP_016838423"/>
    </source>
</evidence>